<keyword evidence="2" id="KW-1185">Reference proteome</keyword>
<evidence type="ECO:0000313" key="2">
    <source>
        <dbReference type="Proteomes" id="UP001374584"/>
    </source>
</evidence>
<sequence>MCMGGFSCRTWANRYILGHIMFWPVEAWIHRYYGAWKCKELNACGFSYYGKSQSYLEHSPPLLKATAKVFKTTVNL</sequence>
<comment type="caution">
    <text evidence="1">The sequence shown here is derived from an EMBL/GenBank/DDBJ whole genome shotgun (WGS) entry which is preliminary data.</text>
</comment>
<reference evidence="1 2" key="1">
    <citation type="submission" date="2024-01" db="EMBL/GenBank/DDBJ databases">
        <title>The genomes of 5 underutilized Papilionoideae crops provide insights into root nodulation and disease resistanc.</title>
        <authorList>
            <person name="Jiang F."/>
        </authorList>
    </citation>
    <scope>NUCLEOTIDE SEQUENCE [LARGE SCALE GENOMIC DNA]</scope>
    <source>
        <strain evidence="1">JINMINGXINNONG_FW02</strain>
        <tissue evidence="1">Leaves</tissue>
    </source>
</reference>
<dbReference type="EMBL" id="JAYMYR010000003">
    <property type="protein sequence ID" value="KAK7374415.1"/>
    <property type="molecule type" value="Genomic_DNA"/>
</dbReference>
<proteinExistence type="predicted"/>
<accession>A0AAN9NJT8</accession>
<organism evidence="1 2">
    <name type="scientific">Phaseolus coccineus</name>
    <name type="common">Scarlet runner bean</name>
    <name type="synonym">Phaseolus multiflorus</name>
    <dbReference type="NCBI Taxonomy" id="3886"/>
    <lineage>
        <taxon>Eukaryota</taxon>
        <taxon>Viridiplantae</taxon>
        <taxon>Streptophyta</taxon>
        <taxon>Embryophyta</taxon>
        <taxon>Tracheophyta</taxon>
        <taxon>Spermatophyta</taxon>
        <taxon>Magnoliopsida</taxon>
        <taxon>eudicotyledons</taxon>
        <taxon>Gunneridae</taxon>
        <taxon>Pentapetalae</taxon>
        <taxon>rosids</taxon>
        <taxon>fabids</taxon>
        <taxon>Fabales</taxon>
        <taxon>Fabaceae</taxon>
        <taxon>Papilionoideae</taxon>
        <taxon>50 kb inversion clade</taxon>
        <taxon>NPAAA clade</taxon>
        <taxon>indigoferoid/millettioid clade</taxon>
        <taxon>Phaseoleae</taxon>
        <taxon>Phaseolus</taxon>
    </lineage>
</organism>
<protein>
    <submittedName>
        <fullName evidence="1">Uncharacterized protein</fullName>
    </submittedName>
</protein>
<name>A0AAN9NJT8_PHACN</name>
<dbReference type="Proteomes" id="UP001374584">
    <property type="component" value="Unassembled WGS sequence"/>
</dbReference>
<gene>
    <name evidence="1" type="ORF">VNO80_07845</name>
</gene>
<dbReference type="AlphaFoldDB" id="A0AAN9NJT8"/>
<evidence type="ECO:0000313" key="1">
    <source>
        <dbReference type="EMBL" id="KAK7374415.1"/>
    </source>
</evidence>